<dbReference type="AlphaFoldDB" id="D5GHP9"/>
<feature type="transmembrane region" description="Helical" evidence="6">
    <location>
        <begin position="377"/>
        <end position="399"/>
    </location>
</feature>
<feature type="transmembrane region" description="Helical" evidence="6">
    <location>
        <begin position="352"/>
        <end position="370"/>
    </location>
</feature>
<keyword evidence="4 6" id="KW-0472">Membrane</keyword>
<dbReference type="eggNOG" id="ENOG502RF04">
    <property type="taxonomic scope" value="Eukaryota"/>
</dbReference>
<keyword evidence="3 6" id="KW-1133">Transmembrane helix</keyword>
<feature type="transmembrane region" description="Helical" evidence="6">
    <location>
        <begin position="485"/>
        <end position="504"/>
    </location>
</feature>
<dbReference type="GeneID" id="9184172"/>
<feature type="transmembrane region" description="Helical" evidence="6">
    <location>
        <begin position="443"/>
        <end position="465"/>
    </location>
</feature>
<feature type="domain" description="Inositolphosphotransferase Aur1/Ipt1" evidence="7">
    <location>
        <begin position="482"/>
        <end position="525"/>
    </location>
</feature>
<evidence type="ECO:0000313" key="9">
    <source>
        <dbReference type="Proteomes" id="UP000006911"/>
    </source>
</evidence>
<accession>D5GHP9</accession>
<keyword evidence="2 6" id="KW-0812">Transmembrane</keyword>
<protein>
    <submittedName>
        <fullName evidence="8">(Perigord truffle) hypothetical protein</fullName>
    </submittedName>
</protein>
<keyword evidence="9" id="KW-1185">Reference proteome</keyword>
<dbReference type="Pfam" id="PF14378">
    <property type="entry name" value="PAP2_3"/>
    <property type="match status" value="2"/>
</dbReference>
<evidence type="ECO:0000256" key="1">
    <source>
        <dbReference type="ARBA" id="ARBA00004141"/>
    </source>
</evidence>
<feature type="region of interest" description="Disordered" evidence="5">
    <location>
        <begin position="206"/>
        <end position="243"/>
    </location>
</feature>
<dbReference type="InterPro" id="IPR026841">
    <property type="entry name" value="Aur1/Ipt1"/>
</dbReference>
<dbReference type="RefSeq" id="XP_002839888.1">
    <property type="nucleotide sequence ID" value="XM_002839842.1"/>
</dbReference>
<dbReference type="PANTHER" id="PTHR31310:SF10">
    <property type="entry name" value="INOSITOLPHOSPHOTRANSFERASE AUR1_IPT1 DOMAIN-CONTAINING PROTEIN"/>
    <property type="match status" value="1"/>
</dbReference>
<evidence type="ECO:0000259" key="7">
    <source>
        <dbReference type="Pfam" id="PF14378"/>
    </source>
</evidence>
<proteinExistence type="predicted"/>
<dbReference type="CDD" id="cd03386">
    <property type="entry name" value="PAP2_Aur1_like"/>
    <property type="match status" value="1"/>
</dbReference>
<dbReference type="GO" id="GO:0016020">
    <property type="term" value="C:membrane"/>
    <property type="evidence" value="ECO:0007669"/>
    <property type="project" value="UniProtKB-SubCell"/>
</dbReference>
<dbReference type="OMA" id="FICWYYY"/>
<dbReference type="KEGG" id="tml:GSTUM_00008084001"/>
<dbReference type="InterPro" id="IPR052185">
    <property type="entry name" value="IPC_Synthase-Related"/>
</dbReference>
<evidence type="ECO:0000256" key="5">
    <source>
        <dbReference type="SAM" id="MobiDB-lite"/>
    </source>
</evidence>
<feature type="domain" description="Inositolphosphotransferase Aur1/Ipt1" evidence="7">
    <location>
        <begin position="334"/>
        <end position="459"/>
    </location>
</feature>
<dbReference type="HOGENOM" id="CLU_035756_2_0_1"/>
<evidence type="ECO:0000256" key="6">
    <source>
        <dbReference type="SAM" id="Phobius"/>
    </source>
</evidence>
<evidence type="ECO:0000256" key="4">
    <source>
        <dbReference type="ARBA" id="ARBA00023136"/>
    </source>
</evidence>
<evidence type="ECO:0000256" key="2">
    <source>
        <dbReference type="ARBA" id="ARBA00022692"/>
    </source>
</evidence>
<gene>
    <name evidence="8" type="ORF">GSTUM_00008084001</name>
</gene>
<dbReference type="InParanoid" id="D5GHP9"/>
<dbReference type="PANTHER" id="PTHR31310">
    <property type="match status" value="1"/>
</dbReference>
<organism evidence="8 9">
    <name type="scientific">Tuber melanosporum (strain Mel28)</name>
    <name type="common">Perigord black truffle</name>
    <dbReference type="NCBI Taxonomy" id="656061"/>
    <lineage>
        <taxon>Eukaryota</taxon>
        <taxon>Fungi</taxon>
        <taxon>Dikarya</taxon>
        <taxon>Ascomycota</taxon>
        <taxon>Pezizomycotina</taxon>
        <taxon>Pezizomycetes</taxon>
        <taxon>Pezizales</taxon>
        <taxon>Tuberaceae</taxon>
        <taxon>Tuber</taxon>
    </lineage>
</organism>
<dbReference type="Proteomes" id="UP000006911">
    <property type="component" value="Unassembled WGS sequence"/>
</dbReference>
<comment type="subcellular location">
    <subcellularLocation>
        <location evidence="1">Membrane</location>
        <topology evidence="1">Multi-pass membrane protein</topology>
    </subcellularLocation>
</comment>
<reference evidence="8 9" key="1">
    <citation type="journal article" date="2010" name="Nature">
        <title>Perigord black truffle genome uncovers evolutionary origins and mechanisms of symbiosis.</title>
        <authorList>
            <person name="Martin F."/>
            <person name="Kohler A."/>
            <person name="Murat C."/>
            <person name="Balestrini R."/>
            <person name="Coutinho P.M."/>
            <person name="Jaillon O."/>
            <person name="Montanini B."/>
            <person name="Morin E."/>
            <person name="Noel B."/>
            <person name="Percudani R."/>
            <person name="Porcel B."/>
            <person name="Rubini A."/>
            <person name="Amicucci A."/>
            <person name="Amselem J."/>
            <person name="Anthouard V."/>
            <person name="Arcioni S."/>
            <person name="Artiguenave F."/>
            <person name="Aury J.M."/>
            <person name="Ballario P."/>
            <person name="Bolchi A."/>
            <person name="Brenna A."/>
            <person name="Brun A."/>
            <person name="Buee M."/>
            <person name="Cantarel B."/>
            <person name="Chevalier G."/>
            <person name="Couloux A."/>
            <person name="Da Silva C."/>
            <person name="Denoeud F."/>
            <person name="Duplessis S."/>
            <person name="Ghignone S."/>
            <person name="Hilselberger B."/>
            <person name="Iotti M."/>
            <person name="Marcais B."/>
            <person name="Mello A."/>
            <person name="Miranda M."/>
            <person name="Pacioni G."/>
            <person name="Quesneville H."/>
            <person name="Riccioni C."/>
            <person name="Ruotolo R."/>
            <person name="Splivallo R."/>
            <person name="Stocchi V."/>
            <person name="Tisserant E."/>
            <person name="Viscomi A.R."/>
            <person name="Zambonelli A."/>
            <person name="Zampieri E."/>
            <person name="Henrissat B."/>
            <person name="Lebrun M.H."/>
            <person name="Paolocci F."/>
            <person name="Bonfante P."/>
            <person name="Ottonello S."/>
            <person name="Wincker P."/>
        </authorList>
    </citation>
    <scope>NUCLEOTIDE SEQUENCE [LARGE SCALE GENOMIC DNA]</scope>
    <source>
        <strain evidence="8 9">Mel28</strain>
    </source>
</reference>
<feature type="transmembrane region" description="Helical" evidence="6">
    <location>
        <begin position="510"/>
        <end position="536"/>
    </location>
</feature>
<name>D5GHP9_TUBMM</name>
<evidence type="ECO:0000313" key="8">
    <source>
        <dbReference type="EMBL" id="CAZ84079.1"/>
    </source>
</evidence>
<sequence length="558" mass="63364">MEGAFLAQFQSGGKKQLGVSYFRQTEAHPGRQHATNNPSLGMRWFPALSLLLPFALGGAAEDEELREASSDPHLEGEQCFPRYKPPRSVSSPSLETCLPSPFCNKYTRSILFPSLSPRCGRKKFDFCRKRKGFLVCVVPSGVNASSTPLSSAPPAWNSEPAWKLPEWGEPVIVASILFFACFHTRRRRYNILNNPKSDYRSLLENNGSGEFSPSPSRSSMDGRSSDDEDEDLTVLSTSKHPPKTRSCCCLRILTPNSSRFSNNWHSRIMYKFPFLMEMFYWIITYAIYRVSHILSQELFSDDIWGTAQENGLSVLNAEQYSLLRFFFPVKEIDVQKWFMDGHQELLTFLNKTYALIHIPGSVFFIAWYYYSAPSHAIFAVVRRTVTLCNWMAFIIFAFFPCMPPRLLPPEYGFIDTVRRDDAESVWMSGKFVNHLAAMPSMHFGYSFMIGVTLVYHSGVLSFMGLGYGGRKGKVLQTGVGKWWRIWYCVLGISYPTMILTTIIATANHYWLDACAGALVAAIAFLCNRVFLVFVPLEDLLLWALRLEKPKPNCGQHAH</sequence>
<feature type="compositionally biased region" description="Low complexity" evidence="5">
    <location>
        <begin position="207"/>
        <end position="222"/>
    </location>
</feature>
<dbReference type="EMBL" id="FN430320">
    <property type="protein sequence ID" value="CAZ84079.1"/>
    <property type="molecule type" value="Genomic_DNA"/>
</dbReference>
<evidence type="ECO:0000256" key="3">
    <source>
        <dbReference type="ARBA" id="ARBA00022989"/>
    </source>
</evidence>